<dbReference type="RefSeq" id="WP_081956309.1">
    <property type="nucleotide sequence ID" value="NZ_BBNR01000027.1"/>
</dbReference>
<evidence type="ECO:0008006" key="7">
    <source>
        <dbReference type="Google" id="ProtNLM"/>
    </source>
</evidence>
<evidence type="ECO:0000256" key="1">
    <source>
        <dbReference type="SAM" id="Coils"/>
    </source>
</evidence>
<protein>
    <recommendedName>
        <fullName evidence="7">Four helix bundle protein</fullName>
    </recommendedName>
</protein>
<dbReference type="Gene3D" id="1.20.1440.60">
    <property type="entry name" value="23S rRNA-intervening sequence"/>
    <property type="match status" value="1"/>
</dbReference>
<feature type="coiled-coil region" evidence="1">
    <location>
        <begin position="16"/>
        <end position="43"/>
    </location>
</feature>
<dbReference type="EMBL" id="BBNR01000027">
    <property type="protein sequence ID" value="GAL68887.1"/>
    <property type="molecule type" value="Genomic_DNA"/>
</dbReference>
<dbReference type="Proteomes" id="UP000030184">
    <property type="component" value="Unassembled WGS sequence"/>
</dbReference>
<evidence type="ECO:0000313" key="6">
    <source>
        <dbReference type="Proteomes" id="UP000030184"/>
    </source>
</evidence>
<evidence type="ECO:0000313" key="2">
    <source>
        <dbReference type="EMBL" id="GAL68887.1"/>
    </source>
</evidence>
<keyword evidence="6" id="KW-1185">Reference proteome</keyword>
<dbReference type="Proteomes" id="UP000029641">
    <property type="component" value="Unassembled WGS sequence"/>
</dbReference>
<evidence type="ECO:0000313" key="5">
    <source>
        <dbReference type="Proteomes" id="UP000029646"/>
    </source>
</evidence>
<proteinExistence type="predicted"/>
<sequence>MIKISKKEAKEVAYWLKLLKEMNKNEEDKIETLIKEANEIRRILS</sequence>
<evidence type="ECO:0000313" key="3">
    <source>
        <dbReference type="EMBL" id="GAL72921.1"/>
    </source>
</evidence>
<accession>A0A090W7J5</accession>
<dbReference type="EMBL" id="BBNS01000034">
    <property type="protein sequence ID" value="GAL72921.1"/>
    <property type="molecule type" value="Genomic_DNA"/>
</dbReference>
<reference evidence="6" key="1">
    <citation type="journal article" date="2014" name="Genome Announc.">
        <title>Draft Genome Sequence of Marine Flavobacterium Jejuia pallidilutea Strain 11shimoA1 and Pigmentation Mutants.</title>
        <authorList>
            <person name="Takatani N."/>
            <person name="Nakanishi M."/>
            <person name="Meirelles P."/>
            <person name="Mino S."/>
            <person name="Suda W."/>
            <person name="Oshima K."/>
            <person name="Hattori M."/>
            <person name="Ohkuma M."/>
            <person name="Hosokawa M."/>
            <person name="Miyashita K."/>
            <person name="Thompson F.L."/>
            <person name="Niwa A."/>
            <person name="Sawabe T."/>
            <person name="Sawabe T."/>
        </authorList>
    </citation>
    <scope>NUCLEOTIDE SEQUENCE [LARGE SCALE GENOMIC DNA]</scope>
    <source>
        <strain evidence="6">JCM 19538</strain>
    </source>
</reference>
<dbReference type="Proteomes" id="UP000029646">
    <property type="component" value="Unassembled WGS sequence"/>
</dbReference>
<dbReference type="SUPFAM" id="SSF158446">
    <property type="entry name" value="IVS-encoded protein-like"/>
    <property type="match status" value="1"/>
</dbReference>
<dbReference type="InterPro" id="IPR012657">
    <property type="entry name" value="23S_rRNA-intervening_sequence"/>
</dbReference>
<keyword evidence="1" id="KW-0175">Coiled coil</keyword>
<dbReference type="STRING" id="504487.JCM19538_1069"/>
<dbReference type="EMBL" id="BBNY01000090">
    <property type="protein sequence ID" value="GAL91011.1"/>
    <property type="molecule type" value="Genomic_DNA"/>
</dbReference>
<dbReference type="NCBIfam" id="TIGR02436">
    <property type="entry name" value="four helix bundle protein"/>
    <property type="match status" value="1"/>
</dbReference>
<gene>
    <name evidence="2" type="ORF">JCM19301_2610</name>
    <name evidence="3" type="ORF">JCM19302_1770</name>
    <name evidence="4" type="ORF">JCM19538_1069</name>
</gene>
<name>A0A090W7J5_9FLAO</name>
<organism evidence="3 5">
    <name type="scientific">Jejuia pallidilutea</name>
    <dbReference type="NCBI Taxonomy" id="504487"/>
    <lineage>
        <taxon>Bacteria</taxon>
        <taxon>Pseudomonadati</taxon>
        <taxon>Bacteroidota</taxon>
        <taxon>Flavobacteriia</taxon>
        <taxon>Flavobacteriales</taxon>
        <taxon>Flavobacteriaceae</taxon>
        <taxon>Jejuia</taxon>
    </lineage>
</organism>
<dbReference type="OrthoDB" id="285993at2"/>
<evidence type="ECO:0000313" key="4">
    <source>
        <dbReference type="EMBL" id="GAL91011.1"/>
    </source>
</evidence>
<comment type="caution">
    <text evidence="3">The sequence shown here is derived from an EMBL/GenBank/DDBJ whole genome shotgun (WGS) entry which is preliminary data.</text>
</comment>
<dbReference type="AlphaFoldDB" id="A0A090W7J5"/>
<dbReference type="InterPro" id="IPR036583">
    <property type="entry name" value="23S_rRNA_IVS_sf"/>
</dbReference>